<dbReference type="GO" id="GO:0008061">
    <property type="term" value="F:chitin binding"/>
    <property type="evidence" value="ECO:0007669"/>
    <property type="project" value="UniProtKB-KW"/>
</dbReference>
<evidence type="ECO:0000313" key="6">
    <source>
        <dbReference type="Proteomes" id="UP001370490"/>
    </source>
</evidence>
<dbReference type="PROSITE" id="PS51782">
    <property type="entry name" value="LYSM"/>
    <property type="match status" value="1"/>
</dbReference>
<reference evidence="5 6" key="1">
    <citation type="submission" date="2023-12" db="EMBL/GenBank/DDBJ databases">
        <title>A high-quality genome assembly for Dillenia turbinata (Dilleniales).</title>
        <authorList>
            <person name="Chanderbali A."/>
        </authorList>
    </citation>
    <scope>NUCLEOTIDE SEQUENCE [LARGE SCALE GENOMIC DNA]</scope>
    <source>
        <strain evidence="5">LSX21</strain>
        <tissue evidence="5">Leaf</tissue>
    </source>
</reference>
<feature type="signal peptide" evidence="3">
    <location>
        <begin position="1"/>
        <end position="29"/>
    </location>
</feature>
<dbReference type="Gene3D" id="3.10.350.10">
    <property type="entry name" value="LysM domain"/>
    <property type="match status" value="1"/>
</dbReference>
<name>A0AAN8VDW1_9MAGN</name>
<dbReference type="SMART" id="SM00257">
    <property type="entry name" value="LysM"/>
    <property type="match status" value="1"/>
</dbReference>
<gene>
    <name evidence="5" type="ORF">RJ641_002094</name>
</gene>
<evidence type="ECO:0000256" key="3">
    <source>
        <dbReference type="SAM" id="SignalP"/>
    </source>
</evidence>
<dbReference type="SUPFAM" id="SSF54106">
    <property type="entry name" value="LysM domain"/>
    <property type="match status" value="1"/>
</dbReference>
<keyword evidence="3" id="KW-0732">Signal</keyword>
<organism evidence="5 6">
    <name type="scientific">Dillenia turbinata</name>
    <dbReference type="NCBI Taxonomy" id="194707"/>
    <lineage>
        <taxon>Eukaryota</taxon>
        <taxon>Viridiplantae</taxon>
        <taxon>Streptophyta</taxon>
        <taxon>Embryophyta</taxon>
        <taxon>Tracheophyta</taxon>
        <taxon>Spermatophyta</taxon>
        <taxon>Magnoliopsida</taxon>
        <taxon>eudicotyledons</taxon>
        <taxon>Gunneridae</taxon>
        <taxon>Pentapetalae</taxon>
        <taxon>Dilleniales</taxon>
        <taxon>Dilleniaceae</taxon>
        <taxon>Dillenia</taxon>
    </lineage>
</organism>
<keyword evidence="2" id="KW-0843">Virulence</keyword>
<evidence type="ECO:0000256" key="1">
    <source>
        <dbReference type="ARBA" id="ARBA00022669"/>
    </source>
</evidence>
<keyword evidence="1" id="KW-0147">Chitin-binding</keyword>
<dbReference type="PANTHER" id="PTHR34997">
    <property type="entry name" value="AM15"/>
    <property type="match status" value="1"/>
</dbReference>
<evidence type="ECO:0000313" key="5">
    <source>
        <dbReference type="EMBL" id="KAK6932470.1"/>
    </source>
</evidence>
<evidence type="ECO:0000259" key="4">
    <source>
        <dbReference type="PROSITE" id="PS51782"/>
    </source>
</evidence>
<feature type="chain" id="PRO_5043048680" evidence="3">
    <location>
        <begin position="30"/>
        <end position="94"/>
    </location>
</feature>
<dbReference type="Proteomes" id="UP001370490">
    <property type="component" value="Unassembled WGS sequence"/>
</dbReference>
<dbReference type="EMBL" id="JBAMMX010000010">
    <property type="protein sequence ID" value="KAK6932470.1"/>
    <property type="molecule type" value="Genomic_DNA"/>
</dbReference>
<dbReference type="InterPro" id="IPR018392">
    <property type="entry name" value="LysM"/>
</dbReference>
<accession>A0AAN8VDW1</accession>
<dbReference type="PANTHER" id="PTHR34997:SF1">
    <property type="entry name" value="PEPTIDOGLYCAN-BINDING LYSIN DOMAIN"/>
    <property type="match status" value="1"/>
</dbReference>
<dbReference type="InterPro" id="IPR036779">
    <property type="entry name" value="LysM_dom_sf"/>
</dbReference>
<dbReference type="Pfam" id="PF01476">
    <property type="entry name" value="LysM"/>
    <property type="match status" value="1"/>
</dbReference>
<proteinExistence type="predicted"/>
<keyword evidence="6" id="KW-1185">Reference proteome</keyword>
<dbReference type="CDD" id="cd00118">
    <property type="entry name" value="LysM"/>
    <property type="match status" value="1"/>
</dbReference>
<dbReference type="InterPro" id="IPR052210">
    <property type="entry name" value="LysM1-like"/>
</dbReference>
<feature type="domain" description="LysM" evidence="4">
    <location>
        <begin position="45"/>
        <end position="89"/>
    </location>
</feature>
<dbReference type="AlphaFoldDB" id="A0AAN8VDW1"/>
<comment type="caution">
    <text evidence="5">The sequence shown here is derived from an EMBL/GenBank/DDBJ whole genome shotgun (WGS) entry which is preliminary data.</text>
</comment>
<evidence type="ECO:0000256" key="2">
    <source>
        <dbReference type="ARBA" id="ARBA00023026"/>
    </source>
</evidence>
<sequence length="94" mass="9944">MAKAANKTTIVLNLILVLSLLLLISMAESRGIGALGKKGEPDCNTVVGLKSGDTCDGIAKEFNLTQEFFNAINPNVDCDALFVGQWICVDGTVN</sequence>
<protein>
    <submittedName>
        <fullName evidence="5">LysM domain</fullName>
    </submittedName>
</protein>